<dbReference type="InterPro" id="IPR036397">
    <property type="entry name" value="RNaseH_sf"/>
</dbReference>
<dbReference type="SUPFAM" id="SSF53098">
    <property type="entry name" value="Ribonuclease H-like"/>
    <property type="match status" value="1"/>
</dbReference>
<dbReference type="InterPro" id="IPR001584">
    <property type="entry name" value="Integrase_cat-core"/>
</dbReference>
<dbReference type="PANTHER" id="PTHR37984">
    <property type="entry name" value="PROTEIN CBG26694"/>
    <property type="match status" value="1"/>
</dbReference>
<dbReference type="GO" id="GO:0003723">
    <property type="term" value="F:RNA binding"/>
    <property type="evidence" value="ECO:0007669"/>
    <property type="project" value="UniProtKB-KW"/>
</dbReference>
<organism evidence="3 4">
    <name type="scientific">Lasallia pustulata</name>
    <dbReference type="NCBI Taxonomy" id="136370"/>
    <lineage>
        <taxon>Eukaryota</taxon>
        <taxon>Fungi</taxon>
        <taxon>Dikarya</taxon>
        <taxon>Ascomycota</taxon>
        <taxon>Pezizomycotina</taxon>
        <taxon>Lecanoromycetes</taxon>
        <taxon>OSLEUM clade</taxon>
        <taxon>Umbilicariomycetidae</taxon>
        <taxon>Umbilicariales</taxon>
        <taxon>Umbilicariaceae</taxon>
        <taxon>Lasallia</taxon>
    </lineage>
</organism>
<dbReference type="InterPro" id="IPR012337">
    <property type="entry name" value="RNaseH-like_sf"/>
</dbReference>
<dbReference type="EMBL" id="FWEW01000031">
    <property type="protein sequence ID" value="SLM33364.1"/>
    <property type="molecule type" value="Genomic_DNA"/>
</dbReference>
<dbReference type="Proteomes" id="UP000192927">
    <property type="component" value="Unassembled WGS sequence"/>
</dbReference>
<dbReference type="GO" id="GO:0005634">
    <property type="term" value="C:nucleus"/>
    <property type="evidence" value="ECO:0007669"/>
    <property type="project" value="UniProtKB-ARBA"/>
</dbReference>
<name>A0A1W5CR59_9LECA</name>
<dbReference type="PANTHER" id="PTHR37984:SF15">
    <property type="entry name" value="INTEGRASE CATALYTIC DOMAIN-CONTAINING PROTEIN"/>
    <property type="match status" value="1"/>
</dbReference>
<dbReference type="AlphaFoldDB" id="A0A1W5CR59"/>
<reference evidence="4" key="1">
    <citation type="submission" date="2017-03" db="EMBL/GenBank/DDBJ databases">
        <authorList>
            <person name="Sharma R."/>
            <person name="Thines M."/>
        </authorList>
    </citation>
    <scope>NUCLEOTIDE SEQUENCE [LARGE SCALE GENOMIC DNA]</scope>
</reference>
<keyword evidence="4" id="KW-1185">Reference proteome</keyword>
<evidence type="ECO:0000313" key="3">
    <source>
        <dbReference type="EMBL" id="SLM33364.1"/>
    </source>
</evidence>
<feature type="domain" description="Integrase catalytic" evidence="2">
    <location>
        <begin position="1"/>
        <end position="115"/>
    </location>
</feature>
<dbReference type="InterPro" id="IPR050951">
    <property type="entry name" value="Retrovirus_Pol_polyprotein"/>
</dbReference>
<keyword evidence="1" id="KW-0694">RNA-binding</keyword>
<dbReference type="PROSITE" id="PS50994">
    <property type="entry name" value="INTEGRASE"/>
    <property type="match status" value="1"/>
</dbReference>
<evidence type="ECO:0000259" key="2">
    <source>
        <dbReference type="PROSITE" id="PS50994"/>
    </source>
</evidence>
<dbReference type="Gene3D" id="3.30.420.10">
    <property type="entry name" value="Ribonuclease H-like superfamily/Ribonuclease H"/>
    <property type="match status" value="1"/>
</dbReference>
<dbReference type="InterPro" id="IPR056924">
    <property type="entry name" value="SH3_Tf2-1"/>
</dbReference>
<accession>A0A1W5CR59</accession>
<dbReference type="Pfam" id="PF24626">
    <property type="entry name" value="SH3_Tf2-1"/>
    <property type="match status" value="1"/>
</dbReference>
<evidence type="ECO:0000313" key="4">
    <source>
        <dbReference type="Proteomes" id="UP000192927"/>
    </source>
</evidence>
<evidence type="ECO:0000256" key="1">
    <source>
        <dbReference type="ARBA" id="ARBA00022884"/>
    </source>
</evidence>
<dbReference type="GO" id="GO:0015074">
    <property type="term" value="P:DNA integration"/>
    <property type="evidence" value="ECO:0007669"/>
    <property type="project" value="InterPro"/>
</dbReference>
<protein>
    <submittedName>
        <fullName evidence="3">Retrotransposon nucleocapsid protein</fullName>
    </submittedName>
</protein>
<sequence length="262" mass="30049">MKAKDLAHLFVHHIWKHHGLPDTIVSDQGTLFISEFWKCVQKILNTTSSLSTPYHLETDGQMEIINGFFEQYMRKYINFTQEDWETWLAMAEFSANNVMSESTGMSPFFANYGHHPQMKNEAGNAWEEKMWRIVSFLQEHIIEAQGRMEVKANRNREPAPAYRVGDMVYLDIHNISRLRPINKFAEKYLGPFAIENVIGLHAYSLNLPPDLDLACGRTFHTNLLRPASGATIPGQVNPPPPPIAINENRELLWQIEATVNSQ</sequence>
<proteinExistence type="predicted"/>